<protein>
    <recommendedName>
        <fullName evidence="5">Zinc-ribbon domain-containing protein</fullName>
    </recommendedName>
</protein>
<evidence type="ECO:0000313" key="3">
    <source>
        <dbReference type="EMBL" id="HIR08972.1"/>
    </source>
</evidence>
<keyword evidence="2" id="KW-0472">Membrane</keyword>
<dbReference type="EMBL" id="DVGD01000031">
    <property type="protein sequence ID" value="HIR08972.1"/>
    <property type="molecule type" value="Genomic_DNA"/>
</dbReference>
<reference evidence="3" key="1">
    <citation type="submission" date="2020-10" db="EMBL/GenBank/DDBJ databases">
        <authorList>
            <person name="Gilroy R."/>
        </authorList>
    </citation>
    <scope>NUCLEOTIDE SEQUENCE</scope>
    <source>
        <strain evidence="3">ChiHjej9B8-7071</strain>
    </source>
</reference>
<proteinExistence type="predicted"/>
<dbReference type="Proteomes" id="UP000824258">
    <property type="component" value="Unassembled WGS sequence"/>
</dbReference>
<organism evidence="3 4">
    <name type="scientific">Candidatus Avoscillospira stercoripullorum</name>
    <dbReference type="NCBI Taxonomy" id="2840709"/>
    <lineage>
        <taxon>Bacteria</taxon>
        <taxon>Bacillati</taxon>
        <taxon>Bacillota</taxon>
        <taxon>Clostridia</taxon>
        <taxon>Eubacteriales</taxon>
        <taxon>Oscillospiraceae</taxon>
        <taxon>Oscillospiraceae incertae sedis</taxon>
        <taxon>Candidatus Avoscillospira</taxon>
    </lineage>
</organism>
<evidence type="ECO:0008006" key="5">
    <source>
        <dbReference type="Google" id="ProtNLM"/>
    </source>
</evidence>
<dbReference type="AlphaFoldDB" id="A0A9D1A6Y8"/>
<evidence type="ECO:0000256" key="1">
    <source>
        <dbReference type="SAM" id="MobiDB-lite"/>
    </source>
</evidence>
<feature type="region of interest" description="Disordered" evidence="1">
    <location>
        <begin position="149"/>
        <end position="170"/>
    </location>
</feature>
<reference evidence="3" key="2">
    <citation type="journal article" date="2021" name="PeerJ">
        <title>Extensive microbial diversity within the chicken gut microbiome revealed by metagenomics and culture.</title>
        <authorList>
            <person name="Gilroy R."/>
            <person name="Ravi A."/>
            <person name="Getino M."/>
            <person name="Pursley I."/>
            <person name="Horton D.L."/>
            <person name="Alikhan N.F."/>
            <person name="Baker D."/>
            <person name="Gharbi K."/>
            <person name="Hall N."/>
            <person name="Watson M."/>
            <person name="Adriaenssens E.M."/>
            <person name="Foster-Nyarko E."/>
            <person name="Jarju S."/>
            <person name="Secka A."/>
            <person name="Antonio M."/>
            <person name="Oren A."/>
            <person name="Chaudhuri R.R."/>
            <person name="La Ragione R."/>
            <person name="Hildebrand F."/>
            <person name="Pallen M.J."/>
        </authorList>
    </citation>
    <scope>NUCLEOTIDE SEQUENCE</scope>
    <source>
        <strain evidence="3">ChiHjej9B8-7071</strain>
    </source>
</reference>
<name>A0A9D1A6Y8_9FIRM</name>
<feature type="compositionally biased region" description="Low complexity" evidence="1">
    <location>
        <begin position="151"/>
        <end position="162"/>
    </location>
</feature>
<feature type="transmembrane region" description="Helical" evidence="2">
    <location>
        <begin position="74"/>
        <end position="94"/>
    </location>
</feature>
<gene>
    <name evidence="3" type="ORF">IAA70_01065</name>
</gene>
<keyword evidence="2" id="KW-0812">Transmembrane</keyword>
<evidence type="ECO:0000256" key="2">
    <source>
        <dbReference type="SAM" id="Phobius"/>
    </source>
</evidence>
<comment type="caution">
    <text evidence="3">The sequence shown here is derived from an EMBL/GenBank/DDBJ whole genome shotgun (WGS) entry which is preliminary data.</text>
</comment>
<feature type="region of interest" description="Disordered" evidence="1">
    <location>
        <begin position="34"/>
        <end position="66"/>
    </location>
</feature>
<evidence type="ECO:0000313" key="4">
    <source>
        <dbReference type="Proteomes" id="UP000824258"/>
    </source>
</evidence>
<dbReference type="Gene3D" id="1.10.287.1490">
    <property type="match status" value="1"/>
</dbReference>
<accession>A0A9D1A6Y8</accession>
<sequence>MTCIKCGKEIPEGELFCASCSLNLQTEAEERLGTVRPPAPSGRMQKPVPVRRTPPQPMGPQVQANGGKRGLKTALVVVSLLLAASLGFLAWQYGNILVEKNRLRTQENNLLVRAEEADAMQQQIDDLTQELDDAEQLLAARAENIQQLEKQLSGSQSSQNQSEYDLSTAQGQLDQLTEENRQLLTMTEELEEQVEALEAEKKTLEEALLATKPYVEKANFMDDYVVFVEDDGTGLYHSYDCEHFTKSKFWAYSRRLAEANGYHPCPLCGN</sequence>
<keyword evidence="2" id="KW-1133">Transmembrane helix</keyword>